<dbReference type="AlphaFoldDB" id="A0A645ECQ9"/>
<gene>
    <name evidence="1" type="ORF">SDC9_146322</name>
</gene>
<accession>A0A645ECQ9</accession>
<organism evidence="1">
    <name type="scientific">bioreactor metagenome</name>
    <dbReference type="NCBI Taxonomy" id="1076179"/>
    <lineage>
        <taxon>unclassified sequences</taxon>
        <taxon>metagenomes</taxon>
        <taxon>ecological metagenomes</taxon>
    </lineage>
</organism>
<dbReference type="EMBL" id="VSSQ01045246">
    <property type="protein sequence ID" value="MPM99131.1"/>
    <property type="molecule type" value="Genomic_DNA"/>
</dbReference>
<proteinExistence type="predicted"/>
<sequence length="165" mass="18413">MQQVICIQAGIALRADLLFICKAQHGGVLRGLRPQFCAQRRIGANAVIVPVRTDHAAVKPKVTRGERRHCRQFRTQEIALGHTVFFVQQLHGVQLYAVFGIFIRVRQRADQNIQLFGAHAVRQGTAVLLFRKMRQQIADGKHGVVCVFANAHGHHFTVGAHKNAV</sequence>
<reference evidence="1" key="1">
    <citation type="submission" date="2019-08" db="EMBL/GenBank/DDBJ databases">
        <authorList>
            <person name="Kucharzyk K."/>
            <person name="Murdoch R.W."/>
            <person name="Higgins S."/>
            <person name="Loffler F."/>
        </authorList>
    </citation>
    <scope>NUCLEOTIDE SEQUENCE</scope>
</reference>
<protein>
    <submittedName>
        <fullName evidence="1">Uncharacterized protein</fullName>
    </submittedName>
</protein>
<name>A0A645ECQ9_9ZZZZ</name>
<comment type="caution">
    <text evidence="1">The sequence shown here is derived from an EMBL/GenBank/DDBJ whole genome shotgun (WGS) entry which is preliminary data.</text>
</comment>
<evidence type="ECO:0000313" key="1">
    <source>
        <dbReference type="EMBL" id="MPM99131.1"/>
    </source>
</evidence>